<keyword evidence="2" id="KW-0449">Lipoprotein</keyword>
<dbReference type="eggNOG" id="COG3204">
    <property type="taxonomic scope" value="Bacteria"/>
</dbReference>
<dbReference type="EMBL" id="CP002305">
    <property type="protein sequence ID" value="ADQ17711.1"/>
    <property type="molecule type" value="Genomic_DNA"/>
</dbReference>
<evidence type="ECO:0000313" key="3">
    <source>
        <dbReference type="Proteomes" id="UP000007435"/>
    </source>
</evidence>
<evidence type="ECO:0000256" key="1">
    <source>
        <dbReference type="SAM" id="SignalP"/>
    </source>
</evidence>
<dbReference type="OrthoDB" id="9798438at2"/>
<keyword evidence="3" id="KW-1185">Reference proteome</keyword>
<dbReference type="RefSeq" id="WP_013408757.1">
    <property type="nucleotide sequence ID" value="NC_014655.1"/>
</dbReference>
<sequence>MRLITSILLSLSLSSCCWFGECEDTPTEPEVQLPEFTNSPKISNLNVDGLDEVSGMGASFLFPGHLWLMEDSGTEPKIDLIRQDGTYARKVTFGGRNRDWEDMAVAPGPVDGKKYIYIGETGDNNAIYKDYYIYRFEEPSGTHVSQYETIHFRYPNGESYDAETIMVDPWTKDIFVITKNQLNVRVYRLAYPQNTNGLNEAEFLGTIKYFLVVSGDVSEDGTEVLLKSYSTLYYWKRKEGETLMDVLKRSHDMTVPYVLEPQGESVCWSANADGYYTISEKGENMTKNPPLYFYMRK</sequence>
<protein>
    <submittedName>
        <fullName evidence="2">Lipoprotein</fullName>
    </submittedName>
</protein>
<dbReference type="STRING" id="649349.Lbys_2015"/>
<reference evidence="2 3" key="2">
    <citation type="journal article" date="2011" name="Stand. Genomic Sci.">
        <title>Complete genome sequence of Leadbetterella byssophila type strain (4M15).</title>
        <authorList>
            <person name="Abt B."/>
            <person name="Teshima H."/>
            <person name="Lucas S."/>
            <person name="Lapidus A."/>
            <person name="Del Rio T.G."/>
            <person name="Nolan M."/>
            <person name="Tice H."/>
            <person name="Cheng J.F."/>
            <person name="Pitluck S."/>
            <person name="Liolios K."/>
            <person name="Pagani I."/>
            <person name="Ivanova N."/>
            <person name="Mavromatis K."/>
            <person name="Pati A."/>
            <person name="Tapia R."/>
            <person name="Han C."/>
            <person name="Goodwin L."/>
            <person name="Chen A."/>
            <person name="Palaniappan K."/>
            <person name="Land M."/>
            <person name="Hauser L."/>
            <person name="Chang Y.J."/>
            <person name="Jeffries C.D."/>
            <person name="Rohde M."/>
            <person name="Goker M."/>
            <person name="Tindall B.J."/>
            <person name="Detter J.C."/>
            <person name="Woyke T."/>
            <person name="Bristow J."/>
            <person name="Eisen J.A."/>
            <person name="Markowitz V."/>
            <person name="Hugenholtz P."/>
            <person name="Klenk H.P."/>
            <person name="Kyrpides N.C."/>
        </authorList>
    </citation>
    <scope>NUCLEOTIDE SEQUENCE [LARGE SCALE GENOMIC DNA]</scope>
    <source>
        <strain evidence="3">DSM 17132 / JCM 16389 / KACC 11308 / NBRC 106382 / 4M15</strain>
    </source>
</reference>
<organism evidence="2 3">
    <name type="scientific">Leadbetterella byssophila (strain DSM 17132 / JCM 16389 / KACC 11308 / NBRC 106382 / 4M15)</name>
    <dbReference type="NCBI Taxonomy" id="649349"/>
    <lineage>
        <taxon>Bacteria</taxon>
        <taxon>Pseudomonadati</taxon>
        <taxon>Bacteroidota</taxon>
        <taxon>Cytophagia</taxon>
        <taxon>Cytophagales</taxon>
        <taxon>Leadbetterellaceae</taxon>
        <taxon>Leadbetterella</taxon>
    </lineage>
</organism>
<dbReference type="KEGG" id="lby:Lbys_2015"/>
<dbReference type="PROSITE" id="PS51257">
    <property type="entry name" value="PROKAR_LIPOPROTEIN"/>
    <property type="match status" value="1"/>
</dbReference>
<reference key="1">
    <citation type="submission" date="2010-11" db="EMBL/GenBank/DDBJ databases">
        <title>The complete genome of Leadbetterella byssophila DSM 17132.</title>
        <authorList>
            <consortium name="US DOE Joint Genome Institute (JGI-PGF)"/>
            <person name="Lucas S."/>
            <person name="Copeland A."/>
            <person name="Lapidus A."/>
            <person name="Glavina del Rio T."/>
            <person name="Dalin E."/>
            <person name="Tice H."/>
            <person name="Bruce D."/>
            <person name="Goodwin L."/>
            <person name="Pitluck S."/>
            <person name="Kyrpides N."/>
            <person name="Mavromatis K."/>
            <person name="Ivanova N."/>
            <person name="Teshima H."/>
            <person name="Brettin T."/>
            <person name="Detter J.C."/>
            <person name="Han C."/>
            <person name="Tapia R."/>
            <person name="Land M."/>
            <person name="Hauser L."/>
            <person name="Markowitz V."/>
            <person name="Cheng J.-F."/>
            <person name="Hugenholtz P."/>
            <person name="Woyke T."/>
            <person name="Wu D."/>
            <person name="Tindall B."/>
            <person name="Pomrenke H.G."/>
            <person name="Brambilla E."/>
            <person name="Klenk H.-P."/>
            <person name="Eisen J.A."/>
        </authorList>
    </citation>
    <scope>NUCLEOTIDE SEQUENCE [LARGE SCALE GENOMIC DNA]</scope>
    <source>
        <strain>DSM 17132</strain>
    </source>
</reference>
<keyword evidence="1" id="KW-0732">Signal</keyword>
<dbReference type="SUPFAM" id="SSF82171">
    <property type="entry name" value="DPP6 N-terminal domain-like"/>
    <property type="match status" value="1"/>
</dbReference>
<dbReference type="Proteomes" id="UP000007435">
    <property type="component" value="Chromosome"/>
</dbReference>
<feature type="chain" id="PRO_5003185764" evidence="1">
    <location>
        <begin position="21"/>
        <end position="297"/>
    </location>
</feature>
<accession>E4RT03</accession>
<gene>
    <name evidence="2" type="ordered locus">Lbys_2015</name>
</gene>
<feature type="signal peptide" evidence="1">
    <location>
        <begin position="1"/>
        <end position="20"/>
    </location>
</feature>
<dbReference type="HOGENOM" id="CLU_058234_0_1_10"/>
<dbReference type="AlphaFoldDB" id="E4RT03"/>
<evidence type="ECO:0000313" key="2">
    <source>
        <dbReference type="EMBL" id="ADQ17711.1"/>
    </source>
</evidence>
<proteinExistence type="predicted"/>
<name>E4RT03_LEAB4</name>